<dbReference type="Gene3D" id="3.40.50.300">
    <property type="entry name" value="P-loop containing nucleotide triphosphate hydrolases"/>
    <property type="match status" value="1"/>
</dbReference>
<comment type="cofactor">
    <cofactor evidence="1">
        <name>Mg(2+)</name>
        <dbReference type="ChEBI" id="CHEBI:18420"/>
    </cofactor>
</comment>
<organism evidence="12">
    <name type="scientific">Lepeophtheirus salmonis</name>
    <name type="common">Salmon louse</name>
    <name type="synonym">Caligus salmonis</name>
    <dbReference type="NCBI Taxonomy" id="72036"/>
    <lineage>
        <taxon>Eukaryota</taxon>
        <taxon>Metazoa</taxon>
        <taxon>Ecdysozoa</taxon>
        <taxon>Arthropoda</taxon>
        <taxon>Crustacea</taxon>
        <taxon>Multicrustacea</taxon>
        <taxon>Hexanauplia</taxon>
        <taxon>Copepoda</taxon>
        <taxon>Siphonostomatoida</taxon>
        <taxon>Caligidae</taxon>
        <taxon>Lepeophtheirus</taxon>
    </lineage>
</organism>
<evidence type="ECO:0000256" key="1">
    <source>
        <dbReference type="ARBA" id="ARBA00001946"/>
    </source>
</evidence>
<dbReference type="PROSITE" id="PS51420">
    <property type="entry name" value="RHO"/>
    <property type="match status" value="1"/>
</dbReference>
<dbReference type="SMART" id="SM00175">
    <property type="entry name" value="RAB"/>
    <property type="match status" value="1"/>
</dbReference>
<dbReference type="EMBL" id="BT078604">
    <property type="protein sequence ID" value="ACO13028.1"/>
    <property type="molecule type" value="mRNA"/>
</dbReference>
<dbReference type="GO" id="GO:0022412">
    <property type="term" value="P:cellular process involved in reproduction in multicellular organism"/>
    <property type="evidence" value="ECO:0007669"/>
    <property type="project" value="UniProtKB-ARBA"/>
</dbReference>
<gene>
    <name evidence="12" type="primary">RHOU</name>
</gene>
<dbReference type="GO" id="GO:0003006">
    <property type="term" value="P:developmental process involved in reproduction"/>
    <property type="evidence" value="ECO:0007669"/>
    <property type="project" value="UniProtKB-ARBA"/>
</dbReference>
<evidence type="ECO:0000256" key="10">
    <source>
        <dbReference type="ARBA" id="ARBA00023139"/>
    </source>
</evidence>
<dbReference type="GO" id="GO:0005525">
    <property type="term" value="F:GTP binding"/>
    <property type="evidence" value="ECO:0007669"/>
    <property type="project" value="UniProtKB-KW"/>
</dbReference>
<evidence type="ECO:0000313" key="12">
    <source>
        <dbReference type="EMBL" id="ACO13028.1"/>
    </source>
</evidence>
<dbReference type="OrthoDB" id="8830751at2759"/>
<dbReference type="GO" id="GO:0035099">
    <property type="term" value="P:hemocyte migration"/>
    <property type="evidence" value="ECO:0007669"/>
    <property type="project" value="UniProtKB-ARBA"/>
</dbReference>
<protein>
    <submittedName>
        <fullName evidence="12">Rho-related GTP-binding protein RhoU</fullName>
    </submittedName>
</protein>
<keyword evidence="8" id="KW-0342">GTP-binding</keyword>
<dbReference type="GO" id="GO:0035006">
    <property type="term" value="P:melanization defense response"/>
    <property type="evidence" value="ECO:0007669"/>
    <property type="project" value="UniProtKB-ARBA"/>
</dbReference>
<evidence type="ECO:0000256" key="7">
    <source>
        <dbReference type="ARBA" id="ARBA00022842"/>
    </source>
</evidence>
<evidence type="ECO:0000256" key="11">
    <source>
        <dbReference type="ARBA" id="ARBA00023288"/>
    </source>
</evidence>
<proteinExistence type="evidence at transcript level"/>
<dbReference type="PROSITE" id="PS51419">
    <property type="entry name" value="RAB"/>
    <property type="match status" value="1"/>
</dbReference>
<dbReference type="GO" id="GO:0005886">
    <property type="term" value="C:plasma membrane"/>
    <property type="evidence" value="ECO:0007669"/>
    <property type="project" value="UniProtKB-SubCell"/>
</dbReference>
<reference evidence="12" key="1">
    <citation type="submission" date="2009-06" db="EMBL/GenBank/DDBJ databases">
        <title>Lepeophtheirus salmonis ESTs and full-length cDNAs.</title>
        <authorList>
            <person name="Yasuike M."/>
            <person name="von Schalburg K."/>
            <person name="Cooper G."/>
            <person name="Leong J."/>
            <person name="Jones S.R.M."/>
            <person name="Koop B.F."/>
        </authorList>
    </citation>
    <scope>NUCLEOTIDE SEQUENCE</scope>
    <source>
        <strain evidence="12">Pacific form</strain>
        <tissue evidence="12">Whole</tissue>
    </source>
</reference>
<keyword evidence="10" id="KW-0564">Palmitate</keyword>
<keyword evidence="6" id="KW-0547">Nucleotide-binding</keyword>
<keyword evidence="4" id="KW-0597">Phosphoprotein</keyword>
<dbReference type="NCBIfam" id="TIGR00231">
    <property type="entry name" value="small_GTP"/>
    <property type="match status" value="1"/>
</dbReference>
<keyword evidence="5" id="KW-0479">Metal-binding</keyword>
<dbReference type="Pfam" id="PF00071">
    <property type="entry name" value="Ras"/>
    <property type="match status" value="1"/>
</dbReference>
<dbReference type="GO" id="GO:0001667">
    <property type="term" value="P:ameboidal-type cell migration"/>
    <property type="evidence" value="ECO:0007669"/>
    <property type="project" value="UniProtKB-ARBA"/>
</dbReference>
<evidence type="ECO:0000256" key="4">
    <source>
        <dbReference type="ARBA" id="ARBA00022553"/>
    </source>
</evidence>
<dbReference type="AlphaFoldDB" id="C1BVH5"/>
<dbReference type="InterPro" id="IPR001806">
    <property type="entry name" value="Small_GTPase"/>
</dbReference>
<keyword evidence="3" id="KW-1003">Cell membrane</keyword>
<dbReference type="InterPro" id="IPR005225">
    <property type="entry name" value="Small_GTP-bd"/>
</dbReference>
<dbReference type="PANTHER" id="PTHR24072">
    <property type="entry name" value="RHO FAMILY GTPASE"/>
    <property type="match status" value="1"/>
</dbReference>
<dbReference type="FunFam" id="3.40.50.300:FF:000561">
    <property type="entry name" value="rho-related GTP-binding protein RhoV"/>
    <property type="match status" value="1"/>
</dbReference>
<keyword evidence="7" id="KW-0460">Magnesium</keyword>
<dbReference type="SMART" id="SM00173">
    <property type="entry name" value="RAS"/>
    <property type="match status" value="1"/>
</dbReference>
<evidence type="ECO:0000256" key="5">
    <source>
        <dbReference type="ARBA" id="ARBA00022723"/>
    </source>
</evidence>
<dbReference type="GO" id="GO:0003924">
    <property type="term" value="F:GTPase activity"/>
    <property type="evidence" value="ECO:0007669"/>
    <property type="project" value="InterPro"/>
</dbReference>
<sequence>MNGTSDPDSKRIKCVFLGDGAVGKTSLVVAYTTDGYTSEYVPTAIDTYDGVVRVDGVPLTFEMCDTPGQEDFDDLRPLVYPNTDVFILCFSVVSPTSFKNIKEKWIPELKKRSSRKTPVLLVGTQSDLREDVNTLLELNRNYEAPVTENEAKKMASALGCKGYVESSALTQKNLKEIFDEAITLGIKHNKKRTKKAKDKKFCVIL</sequence>
<dbReference type="PRINTS" id="PR00449">
    <property type="entry name" value="RASTRNSFRMNG"/>
</dbReference>
<evidence type="ECO:0000256" key="3">
    <source>
        <dbReference type="ARBA" id="ARBA00022475"/>
    </source>
</evidence>
<evidence type="ECO:0000256" key="6">
    <source>
        <dbReference type="ARBA" id="ARBA00022741"/>
    </source>
</evidence>
<name>C1BVH5_LEPSM</name>
<dbReference type="SMART" id="SM00174">
    <property type="entry name" value="RHO"/>
    <property type="match status" value="1"/>
</dbReference>
<dbReference type="GO" id="GO:0007264">
    <property type="term" value="P:small GTPase-mediated signal transduction"/>
    <property type="evidence" value="ECO:0007669"/>
    <property type="project" value="InterPro"/>
</dbReference>
<accession>C1BVH5</accession>
<dbReference type="PROSITE" id="PS51421">
    <property type="entry name" value="RAS"/>
    <property type="match status" value="1"/>
</dbReference>
<keyword evidence="11" id="KW-0449">Lipoprotein</keyword>
<dbReference type="GO" id="GO:0007010">
    <property type="term" value="P:cytoskeleton organization"/>
    <property type="evidence" value="ECO:0007669"/>
    <property type="project" value="UniProtKB-ARBA"/>
</dbReference>
<evidence type="ECO:0000256" key="2">
    <source>
        <dbReference type="ARBA" id="ARBA00004342"/>
    </source>
</evidence>
<keyword evidence="9" id="KW-0472">Membrane</keyword>
<evidence type="ECO:0000256" key="9">
    <source>
        <dbReference type="ARBA" id="ARBA00023136"/>
    </source>
</evidence>
<dbReference type="GO" id="GO:0046872">
    <property type="term" value="F:metal ion binding"/>
    <property type="evidence" value="ECO:0007669"/>
    <property type="project" value="UniProtKB-KW"/>
</dbReference>
<evidence type="ECO:0000256" key="8">
    <source>
        <dbReference type="ARBA" id="ARBA00023134"/>
    </source>
</evidence>
<dbReference type="InterPro" id="IPR027417">
    <property type="entry name" value="P-loop_NTPase"/>
</dbReference>
<dbReference type="InterPro" id="IPR003578">
    <property type="entry name" value="Small_GTPase_Rho"/>
</dbReference>
<dbReference type="GO" id="GO:0022603">
    <property type="term" value="P:regulation of anatomical structure morphogenesis"/>
    <property type="evidence" value="ECO:0007669"/>
    <property type="project" value="UniProtKB-ARBA"/>
</dbReference>
<dbReference type="SUPFAM" id="SSF52540">
    <property type="entry name" value="P-loop containing nucleoside triphosphate hydrolases"/>
    <property type="match status" value="1"/>
</dbReference>
<comment type="subcellular location">
    <subcellularLocation>
        <location evidence="2">Cell membrane</location>
        <topology evidence="2">Lipid-anchor</topology>
        <orientation evidence="2">Cytoplasmic side</orientation>
    </subcellularLocation>
</comment>